<evidence type="ECO:0000256" key="4">
    <source>
        <dbReference type="ARBA" id="ARBA00023157"/>
    </source>
</evidence>
<evidence type="ECO:0000313" key="7">
    <source>
        <dbReference type="EMBL" id="MPC74967.1"/>
    </source>
</evidence>
<reference evidence="7 8" key="1">
    <citation type="submission" date="2019-05" db="EMBL/GenBank/DDBJ databases">
        <title>Another draft genome of Portunus trituberculatus and its Hox gene families provides insights of decapod evolution.</title>
        <authorList>
            <person name="Jeong J.-H."/>
            <person name="Song I."/>
            <person name="Kim S."/>
            <person name="Choi T."/>
            <person name="Kim D."/>
            <person name="Ryu S."/>
            <person name="Kim W."/>
        </authorList>
    </citation>
    <scope>NUCLEOTIDE SEQUENCE [LARGE SCALE GENOMIC DNA]</scope>
    <source>
        <tissue evidence="7">Muscle</tissue>
    </source>
</reference>
<keyword evidence="8" id="KW-1185">Reference proteome</keyword>
<evidence type="ECO:0000313" key="8">
    <source>
        <dbReference type="Proteomes" id="UP000324222"/>
    </source>
</evidence>
<dbReference type="SUPFAM" id="SSF50494">
    <property type="entry name" value="Trypsin-like serine proteases"/>
    <property type="match status" value="1"/>
</dbReference>
<keyword evidence="4" id="KW-1015">Disulfide bond</keyword>
<dbReference type="InterPro" id="IPR043504">
    <property type="entry name" value="Peptidase_S1_PA_chymotrypsin"/>
</dbReference>
<dbReference type="Gene3D" id="2.40.10.10">
    <property type="entry name" value="Trypsin-like serine proteases"/>
    <property type="match status" value="1"/>
</dbReference>
<comment type="caution">
    <text evidence="7">The sequence shown here is derived from an EMBL/GenBank/DDBJ whole genome shotgun (WGS) entry which is preliminary data.</text>
</comment>
<evidence type="ECO:0000256" key="5">
    <source>
        <dbReference type="SAM" id="MobiDB-lite"/>
    </source>
</evidence>
<dbReference type="PANTHER" id="PTHR24276:SF98">
    <property type="entry name" value="FI18310P1-RELATED"/>
    <property type="match status" value="1"/>
</dbReference>
<evidence type="ECO:0000259" key="6">
    <source>
        <dbReference type="Pfam" id="PF00089"/>
    </source>
</evidence>
<keyword evidence="3" id="KW-0720">Serine protease</keyword>
<keyword evidence="2" id="KW-0378">Hydrolase</keyword>
<dbReference type="PROSITE" id="PS00134">
    <property type="entry name" value="TRYPSIN_HIS"/>
    <property type="match status" value="1"/>
</dbReference>
<evidence type="ECO:0000256" key="2">
    <source>
        <dbReference type="ARBA" id="ARBA00022801"/>
    </source>
</evidence>
<dbReference type="AlphaFoldDB" id="A0A5B7I0E2"/>
<feature type="domain" description="Peptidase S1" evidence="6">
    <location>
        <begin position="43"/>
        <end position="87"/>
    </location>
</feature>
<dbReference type="InterPro" id="IPR050430">
    <property type="entry name" value="Peptidase_S1"/>
</dbReference>
<gene>
    <name evidence="7" type="primary">ndl_0</name>
    <name evidence="7" type="ORF">E2C01_069350</name>
</gene>
<proteinExistence type="predicted"/>
<dbReference type="EMBL" id="VSRR010040092">
    <property type="protein sequence ID" value="MPC74967.1"/>
    <property type="molecule type" value="Genomic_DNA"/>
</dbReference>
<organism evidence="7 8">
    <name type="scientific">Portunus trituberculatus</name>
    <name type="common">Swimming crab</name>
    <name type="synonym">Neptunus trituberculatus</name>
    <dbReference type="NCBI Taxonomy" id="210409"/>
    <lineage>
        <taxon>Eukaryota</taxon>
        <taxon>Metazoa</taxon>
        <taxon>Ecdysozoa</taxon>
        <taxon>Arthropoda</taxon>
        <taxon>Crustacea</taxon>
        <taxon>Multicrustacea</taxon>
        <taxon>Malacostraca</taxon>
        <taxon>Eumalacostraca</taxon>
        <taxon>Eucarida</taxon>
        <taxon>Decapoda</taxon>
        <taxon>Pleocyemata</taxon>
        <taxon>Brachyura</taxon>
        <taxon>Eubrachyura</taxon>
        <taxon>Portunoidea</taxon>
        <taxon>Portunidae</taxon>
        <taxon>Portuninae</taxon>
        <taxon>Portunus</taxon>
    </lineage>
</organism>
<sequence>MKKKNQNSRREELHWDEESEEERQDRPAMRQKREHGPMMDGRVVGGSDSPAYMWTFLVGIRRNGVFYCSGTLISAYLVLTAAHCVHE</sequence>
<evidence type="ECO:0000256" key="1">
    <source>
        <dbReference type="ARBA" id="ARBA00022670"/>
    </source>
</evidence>
<accession>A0A5B7I0E2</accession>
<dbReference type="InterPro" id="IPR009003">
    <property type="entry name" value="Peptidase_S1_PA"/>
</dbReference>
<dbReference type="Pfam" id="PF00089">
    <property type="entry name" value="Trypsin"/>
    <property type="match status" value="1"/>
</dbReference>
<dbReference type="InterPro" id="IPR018114">
    <property type="entry name" value="TRYPSIN_HIS"/>
</dbReference>
<dbReference type="InterPro" id="IPR001254">
    <property type="entry name" value="Trypsin_dom"/>
</dbReference>
<dbReference type="Proteomes" id="UP000324222">
    <property type="component" value="Unassembled WGS sequence"/>
</dbReference>
<dbReference type="PANTHER" id="PTHR24276">
    <property type="entry name" value="POLYSERASE-RELATED"/>
    <property type="match status" value="1"/>
</dbReference>
<name>A0A5B7I0E2_PORTR</name>
<dbReference type="GO" id="GO:0004252">
    <property type="term" value="F:serine-type endopeptidase activity"/>
    <property type="evidence" value="ECO:0007669"/>
    <property type="project" value="InterPro"/>
</dbReference>
<evidence type="ECO:0000256" key="3">
    <source>
        <dbReference type="ARBA" id="ARBA00022825"/>
    </source>
</evidence>
<keyword evidence="1 7" id="KW-0645">Protease</keyword>
<feature type="region of interest" description="Disordered" evidence="5">
    <location>
        <begin position="1"/>
        <end position="44"/>
    </location>
</feature>
<protein>
    <submittedName>
        <fullName evidence="7">Serine protease nudel</fullName>
    </submittedName>
</protein>
<dbReference type="GO" id="GO:0006508">
    <property type="term" value="P:proteolysis"/>
    <property type="evidence" value="ECO:0007669"/>
    <property type="project" value="UniProtKB-KW"/>
</dbReference>